<dbReference type="EMBL" id="CP136521">
    <property type="protein sequence ID" value="WOD43536.1"/>
    <property type="molecule type" value="Genomic_DNA"/>
</dbReference>
<dbReference type="InterPro" id="IPR016181">
    <property type="entry name" value="Acyl_CoA_acyltransferase"/>
</dbReference>
<dbReference type="SUPFAM" id="SSF55729">
    <property type="entry name" value="Acyl-CoA N-acyltransferases (Nat)"/>
    <property type="match status" value="1"/>
</dbReference>
<dbReference type="PANTHER" id="PTHR43792:SF1">
    <property type="entry name" value="N-ACETYLTRANSFERASE DOMAIN-CONTAINING PROTEIN"/>
    <property type="match status" value="1"/>
</dbReference>
<evidence type="ECO:0000259" key="1">
    <source>
        <dbReference type="PROSITE" id="PS51186"/>
    </source>
</evidence>
<gene>
    <name evidence="2" type="ORF">RNZ46_16225</name>
</gene>
<name>A0AA97EM91_9FLAO</name>
<dbReference type="Gene3D" id="3.40.630.30">
    <property type="match status" value="1"/>
</dbReference>
<dbReference type="GO" id="GO:0016747">
    <property type="term" value="F:acyltransferase activity, transferring groups other than amino-acyl groups"/>
    <property type="evidence" value="ECO:0007669"/>
    <property type="project" value="InterPro"/>
</dbReference>
<dbReference type="AlphaFoldDB" id="A0AA97EM91"/>
<dbReference type="KEGG" id="hws:RNZ46_16225"/>
<dbReference type="InterPro" id="IPR051531">
    <property type="entry name" value="N-acetyltransferase"/>
</dbReference>
<evidence type="ECO:0000313" key="3">
    <source>
        <dbReference type="Proteomes" id="UP001302486"/>
    </source>
</evidence>
<sequence>MKNKTLRMYKKFETDRLILKPTTKLDSELIFRMMNAPKFKKYVGDRNIFSIKSAENYIEGKMTPQLEMLGYSNYTIILKQNDIKIGVCGLYNRGGVDGVDIGFGILPSHEGLGYAFEAANRLKQVAFKNFNIQSIKAITSKENISSQKILNKLNMNLVGTTQLPGENKEILLYEIDLYNEFVVKK</sequence>
<dbReference type="Pfam" id="PF13302">
    <property type="entry name" value="Acetyltransf_3"/>
    <property type="match status" value="1"/>
</dbReference>
<dbReference type="Proteomes" id="UP001302486">
    <property type="component" value="Chromosome"/>
</dbReference>
<accession>A0AA97EM91</accession>
<feature type="domain" description="N-acetyltransferase" evidence="1">
    <location>
        <begin position="17"/>
        <end position="178"/>
    </location>
</feature>
<protein>
    <submittedName>
        <fullName evidence="2">GNAT family N-acetyltransferase</fullName>
    </submittedName>
</protein>
<dbReference type="PANTHER" id="PTHR43792">
    <property type="entry name" value="GNAT FAMILY, PUTATIVE (AFU_ORTHOLOGUE AFUA_3G00765)-RELATED-RELATED"/>
    <property type="match status" value="1"/>
</dbReference>
<organism evidence="2 3">
    <name type="scientific">Hwangdonia lutea</name>
    <dbReference type="NCBI Taxonomy" id="3075823"/>
    <lineage>
        <taxon>Bacteria</taxon>
        <taxon>Pseudomonadati</taxon>
        <taxon>Bacteroidota</taxon>
        <taxon>Flavobacteriia</taxon>
        <taxon>Flavobacteriales</taxon>
        <taxon>Flavobacteriaceae</taxon>
        <taxon>Hwangdonia</taxon>
    </lineage>
</organism>
<evidence type="ECO:0000313" key="2">
    <source>
        <dbReference type="EMBL" id="WOD43536.1"/>
    </source>
</evidence>
<keyword evidence="3" id="KW-1185">Reference proteome</keyword>
<proteinExistence type="predicted"/>
<dbReference type="PROSITE" id="PS51186">
    <property type="entry name" value="GNAT"/>
    <property type="match status" value="1"/>
</dbReference>
<dbReference type="RefSeq" id="WP_316983220.1">
    <property type="nucleotide sequence ID" value="NZ_CP136521.1"/>
</dbReference>
<dbReference type="InterPro" id="IPR000182">
    <property type="entry name" value="GNAT_dom"/>
</dbReference>
<reference evidence="3" key="1">
    <citation type="submission" date="2024-06" db="EMBL/GenBank/DDBJ databases">
        <title>Hwangdonia haimaensis gen. nov., sp. nov., a member of the family Flavobacteriaceae isolated from the haima cold seep.</title>
        <authorList>
            <person name="Li J."/>
        </authorList>
    </citation>
    <scope>NUCLEOTIDE SEQUENCE [LARGE SCALE GENOMIC DNA]</scope>
    <source>
        <strain evidence="3">SCSIO 19198</strain>
    </source>
</reference>